<comment type="caution">
    <text evidence="1">The sequence shown here is derived from an EMBL/GenBank/DDBJ whole genome shotgun (WGS) entry which is preliminary data.</text>
</comment>
<dbReference type="AlphaFoldDB" id="A0AA40SYQ8"/>
<dbReference type="Proteomes" id="UP001165986">
    <property type="component" value="Unassembled WGS sequence"/>
</dbReference>
<evidence type="ECO:0000313" key="2">
    <source>
        <dbReference type="Proteomes" id="UP001165986"/>
    </source>
</evidence>
<organism evidence="1 2">
    <name type="scientific">Komarekiella delphini-convector SJRDD-AB1</name>
    <dbReference type="NCBI Taxonomy" id="2593771"/>
    <lineage>
        <taxon>Bacteria</taxon>
        <taxon>Bacillati</taxon>
        <taxon>Cyanobacteriota</taxon>
        <taxon>Cyanophyceae</taxon>
        <taxon>Nostocales</taxon>
        <taxon>Nostocaceae</taxon>
        <taxon>Komarekiella</taxon>
        <taxon>Komarekiella delphini-convector</taxon>
    </lineage>
</organism>
<evidence type="ECO:0000313" key="1">
    <source>
        <dbReference type="EMBL" id="MBD6617452.1"/>
    </source>
</evidence>
<gene>
    <name evidence="1" type="ORF">FNW02_16855</name>
</gene>
<name>A0AA40SYQ8_9NOST</name>
<dbReference type="EMBL" id="VJXY01000017">
    <property type="protein sequence ID" value="MBD6617452.1"/>
    <property type="molecule type" value="Genomic_DNA"/>
</dbReference>
<sequence length="193" mass="21291">MSENEKQSNFWTTLPGIITALTGIITATGGLIASLHTTGIFSSQNTQASSANPPQTQTNTSTCLQQANNATFEVKAYNQNGCKFKILNNKNNVKAHFHATGEWAVGKAADGFEYVTAEGYTREIDESTKKLFKCPDQKLGALIYIRRGKCYHAGEDTVLPLEAEEEINFYINDHAEGYDDNRGIMKVTWDIAN</sequence>
<keyword evidence="2" id="KW-1185">Reference proteome</keyword>
<reference evidence="1" key="1">
    <citation type="submission" date="2019-07" db="EMBL/GenBank/DDBJ databases">
        <title>Toxilogical consequences of a new and cryptic species of cyanobacteria (Komarekiella delphini-convector) recovered from the epidermis of a bottlenose dolphin and 1500 ft. in the air.</title>
        <authorList>
            <person name="Brown A.O."/>
            <person name="Dvorak P."/>
            <person name="Villanueva C.D."/>
            <person name="Foss A.J."/>
            <person name="Garvey A.D."/>
            <person name="Gibson Q.A."/>
            <person name="Johansen J.R."/>
            <person name="Casamatta D.A."/>
        </authorList>
    </citation>
    <scope>NUCLEOTIDE SEQUENCE</scope>
    <source>
        <strain evidence="1">SJRDD-AB1</strain>
    </source>
</reference>
<protein>
    <submittedName>
        <fullName evidence="1">Uncharacterized protein</fullName>
    </submittedName>
</protein>
<dbReference type="RefSeq" id="WP_191758669.1">
    <property type="nucleotide sequence ID" value="NZ_VJXY01000017.1"/>
</dbReference>
<accession>A0AA40SYQ8</accession>
<dbReference type="Gene3D" id="2.60.120.430">
    <property type="entry name" value="Galactose-binding lectin"/>
    <property type="match status" value="1"/>
</dbReference>
<proteinExistence type="predicted"/>